<name>A0AAJ7U1U8_PETMA</name>
<accession>A0AAJ7U1U8</accession>
<gene>
    <name evidence="9" type="primary">CENPO</name>
</gene>
<evidence type="ECO:0000256" key="4">
    <source>
        <dbReference type="ARBA" id="ARBA00016395"/>
    </source>
</evidence>
<dbReference type="InterPro" id="IPR018464">
    <property type="entry name" value="CENP-O"/>
</dbReference>
<keyword evidence="7" id="KW-0137">Centromere</keyword>
<sequence length="288" mass="33246">MEEANSILTRGTMQQLDSLEARAVELARLQLSAQRKDDDLRDAYAEVLRLRRRRDALRQQLAHRPRKILADVVKSPTTRIPRDSTTEQKQAVLRAKTIKLQSMMHLYSLAGITAQPIWEKGTVIFTLGTAFGDEYYESYIVEVKKQDPPLLLRHSFPQFVPLKELTEKHLAKNLQHFIWVLGDYLNAFVARREQVERTKSKFSDMLVGSFSRNAAITTMHFKYRLTFEEQNCVVAARLEYSSLLRVLPGTVTLSLKGVQDISSNLEMILEKQEQEFKSKLLFEAFDNI</sequence>
<dbReference type="GeneID" id="116952694"/>
<evidence type="ECO:0000256" key="7">
    <source>
        <dbReference type="ARBA" id="ARBA00023328"/>
    </source>
</evidence>
<evidence type="ECO:0000256" key="5">
    <source>
        <dbReference type="ARBA" id="ARBA00022454"/>
    </source>
</evidence>
<evidence type="ECO:0000256" key="6">
    <source>
        <dbReference type="ARBA" id="ARBA00023242"/>
    </source>
</evidence>
<proteinExistence type="inferred from homology"/>
<evidence type="ECO:0000313" key="8">
    <source>
        <dbReference type="Proteomes" id="UP001318040"/>
    </source>
</evidence>
<dbReference type="GO" id="GO:0031511">
    <property type="term" value="C:Mis6-Sim4 complex"/>
    <property type="evidence" value="ECO:0007669"/>
    <property type="project" value="TreeGrafter"/>
</dbReference>
<keyword evidence="6" id="KW-0539">Nucleus</keyword>
<dbReference type="GO" id="GO:0005634">
    <property type="term" value="C:nucleus"/>
    <property type="evidence" value="ECO:0007669"/>
    <property type="project" value="UniProtKB-SubCell"/>
</dbReference>
<comment type="similarity">
    <text evidence="3">Belongs to the CENP-O/MCM21 family.</text>
</comment>
<dbReference type="AlphaFoldDB" id="A0AAJ7U1U8"/>
<dbReference type="KEGG" id="pmrn:116952694"/>
<keyword evidence="5" id="KW-0158">Chromosome</keyword>
<dbReference type="PANTHER" id="PTHR14582:SF1">
    <property type="entry name" value="CENTROMERE PROTEIN O"/>
    <property type="match status" value="1"/>
</dbReference>
<keyword evidence="8" id="KW-1185">Reference proteome</keyword>
<dbReference type="PANTHER" id="PTHR14582">
    <property type="entry name" value="INNER KINETOCHORE SUBUNIT MAL2"/>
    <property type="match status" value="1"/>
</dbReference>
<reference evidence="9" key="1">
    <citation type="submission" date="2025-08" db="UniProtKB">
        <authorList>
            <consortium name="RefSeq"/>
        </authorList>
    </citation>
    <scope>IDENTIFICATION</scope>
    <source>
        <tissue evidence="9">Sperm</tissue>
    </source>
</reference>
<dbReference type="RefSeq" id="XP_032828175.1">
    <property type="nucleotide sequence ID" value="XM_032972284.1"/>
</dbReference>
<protein>
    <recommendedName>
        <fullName evidence="4">Centromere protein O</fullName>
    </recommendedName>
</protein>
<evidence type="ECO:0000256" key="2">
    <source>
        <dbReference type="ARBA" id="ARBA00004584"/>
    </source>
</evidence>
<evidence type="ECO:0000313" key="9">
    <source>
        <dbReference type="RefSeq" id="XP_032828175.1"/>
    </source>
</evidence>
<dbReference type="CDD" id="cd23835">
    <property type="entry name" value="DRWD-N_CENP-O"/>
    <property type="match status" value="1"/>
</dbReference>
<evidence type="ECO:0000256" key="3">
    <source>
        <dbReference type="ARBA" id="ARBA00007321"/>
    </source>
</evidence>
<organism evidence="8 9">
    <name type="scientific">Petromyzon marinus</name>
    <name type="common">Sea lamprey</name>
    <dbReference type="NCBI Taxonomy" id="7757"/>
    <lineage>
        <taxon>Eukaryota</taxon>
        <taxon>Metazoa</taxon>
        <taxon>Chordata</taxon>
        <taxon>Craniata</taxon>
        <taxon>Vertebrata</taxon>
        <taxon>Cyclostomata</taxon>
        <taxon>Hyperoartia</taxon>
        <taxon>Petromyzontiformes</taxon>
        <taxon>Petromyzontidae</taxon>
        <taxon>Petromyzon</taxon>
    </lineage>
</organism>
<dbReference type="Proteomes" id="UP001318040">
    <property type="component" value="Chromosome 3"/>
</dbReference>
<evidence type="ECO:0000256" key="1">
    <source>
        <dbReference type="ARBA" id="ARBA00004123"/>
    </source>
</evidence>
<comment type="subcellular location">
    <subcellularLocation>
        <location evidence="2">Chromosome</location>
        <location evidence="2">Centromere</location>
    </subcellularLocation>
    <subcellularLocation>
        <location evidence="1">Nucleus</location>
    </subcellularLocation>
</comment>
<dbReference type="CTD" id="79172"/>